<keyword evidence="5" id="KW-0202">Cytokine</keyword>
<evidence type="ECO:0000256" key="11">
    <source>
        <dbReference type="ARBA" id="ARBA00023180"/>
    </source>
</evidence>
<dbReference type="AlphaFoldDB" id="A0A8B7T4E8"/>
<dbReference type="InterPro" id="IPR026296">
    <property type="entry name" value="CXCL16"/>
</dbReference>
<sequence>MRRGWGPRSLALLLLLAWLTRLGDGNEGSSAGTCHCAKTFFSASPPSVEIMGHLRKELKDFDRCSPFVRFHLPRGTVCGGSKDRWVIELMSCFDRRECGRANSRRVVHQKHLPSPNTQAPERTERAPSHMGTRAKTHLPPILLQSTQQPTLPAEALSLDKNLTHANETTISSVGHNLEAGPEAGKNQKQLERNVGPTAETSAVVPVLSLLVIVFILTGVLFYVLCKRRRERSQQHSPDLQFHYTLVAPNSNV</sequence>
<dbReference type="GO" id="GO:0008009">
    <property type="term" value="F:chemokine activity"/>
    <property type="evidence" value="ECO:0007669"/>
    <property type="project" value="InterPro"/>
</dbReference>
<accession>A0A8B7T4E8</accession>
<evidence type="ECO:0000256" key="15">
    <source>
        <dbReference type="SAM" id="SignalP"/>
    </source>
</evidence>
<dbReference type="KEGG" id="hai:109394681"/>
<keyword evidence="17" id="KW-1185">Reference proteome</keyword>
<keyword evidence="8 14" id="KW-1133">Transmembrane helix</keyword>
<dbReference type="GO" id="GO:0005041">
    <property type="term" value="F:low-density lipoprotein particle receptor activity"/>
    <property type="evidence" value="ECO:0007669"/>
    <property type="project" value="InterPro"/>
</dbReference>
<evidence type="ECO:0000256" key="8">
    <source>
        <dbReference type="ARBA" id="ARBA00022989"/>
    </source>
</evidence>
<dbReference type="GO" id="GO:0005615">
    <property type="term" value="C:extracellular space"/>
    <property type="evidence" value="ECO:0007669"/>
    <property type="project" value="UniProtKB-KW"/>
</dbReference>
<comment type="similarity">
    <text evidence="2">Belongs to the intercrine alpha (chemokine CxC) family.</text>
</comment>
<evidence type="ECO:0000256" key="10">
    <source>
        <dbReference type="ARBA" id="ARBA00023157"/>
    </source>
</evidence>
<reference evidence="18 19" key="1">
    <citation type="submission" date="2025-04" db="UniProtKB">
        <authorList>
            <consortium name="RefSeq"/>
        </authorList>
    </citation>
    <scope>IDENTIFICATION</scope>
    <source>
        <tissue evidence="18 19">Muscle</tissue>
    </source>
</reference>
<evidence type="ECO:0000256" key="12">
    <source>
        <dbReference type="ARBA" id="ARBA00032815"/>
    </source>
</evidence>
<evidence type="ECO:0000256" key="13">
    <source>
        <dbReference type="SAM" id="MobiDB-lite"/>
    </source>
</evidence>
<dbReference type="CTD" id="58191"/>
<comment type="subcellular location">
    <subcellularLocation>
        <location evidence="1">Membrane</location>
        <topology evidence="1">Single-pass type I membrane protein</topology>
    </subcellularLocation>
</comment>
<dbReference type="GO" id="GO:0034341">
    <property type="term" value="P:response to type II interferon"/>
    <property type="evidence" value="ECO:0007669"/>
    <property type="project" value="InterPro"/>
</dbReference>
<keyword evidence="4" id="KW-0145">Chemotaxis</keyword>
<evidence type="ECO:0000256" key="3">
    <source>
        <dbReference type="ARBA" id="ARBA00017995"/>
    </source>
</evidence>
<dbReference type="GeneID" id="109394681"/>
<dbReference type="OrthoDB" id="9836360at2759"/>
<name>A0A8B7T4E8_HIPAR</name>
<evidence type="ECO:0000256" key="14">
    <source>
        <dbReference type="SAM" id="Phobius"/>
    </source>
</evidence>
<dbReference type="GO" id="GO:0034612">
    <property type="term" value="P:response to tumor necrosis factor"/>
    <property type="evidence" value="ECO:0007669"/>
    <property type="project" value="InterPro"/>
</dbReference>
<keyword evidence="10" id="KW-1015">Disulfide bond</keyword>
<dbReference type="GO" id="GO:0006898">
    <property type="term" value="P:receptor-mediated endocytosis"/>
    <property type="evidence" value="ECO:0007669"/>
    <property type="project" value="InterPro"/>
</dbReference>
<gene>
    <name evidence="18 19 20" type="primary">CXCL16</name>
</gene>
<protein>
    <recommendedName>
        <fullName evidence="3">C-X-C motif chemokine 16</fullName>
    </recommendedName>
    <alternativeName>
        <fullName evidence="12">Transmembrane chemokine CXCL16</fullName>
    </alternativeName>
</protein>
<proteinExistence type="inferred from homology"/>
<evidence type="ECO:0000256" key="6">
    <source>
        <dbReference type="ARBA" id="ARBA00022692"/>
    </source>
</evidence>
<dbReference type="GO" id="GO:0010818">
    <property type="term" value="P:T cell chemotaxis"/>
    <property type="evidence" value="ECO:0007669"/>
    <property type="project" value="TreeGrafter"/>
</dbReference>
<evidence type="ECO:0000313" key="19">
    <source>
        <dbReference type="RefSeq" id="XP_019520552.1"/>
    </source>
</evidence>
<dbReference type="RefSeq" id="XP_019520552.1">
    <property type="nucleotide sequence ID" value="XM_019665007.1"/>
</dbReference>
<keyword evidence="6 14" id="KW-0812">Transmembrane</keyword>
<evidence type="ECO:0000256" key="1">
    <source>
        <dbReference type="ARBA" id="ARBA00004479"/>
    </source>
</evidence>
<dbReference type="PANTHER" id="PTHR14385:SF0">
    <property type="entry name" value="C-X-C MOTIF CHEMOKINE 16"/>
    <property type="match status" value="1"/>
</dbReference>
<feature type="domain" description="C-X-C motif chemokine 16" evidence="16">
    <location>
        <begin position="23"/>
        <end position="114"/>
    </location>
</feature>
<evidence type="ECO:0000256" key="7">
    <source>
        <dbReference type="ARBA" id="ARBA00022729"/>
    </source>
</evidence>
<keyword evidence="9 14" id="KW-0472">Membrane</keyword>
<dbReference type="InterPro" id="IPR048585">
    <property type="entry name" value="CXCL16_dom"/>
</dbReference>
<evidence type="ECO:0000256" key="2">
    <source>
        <dbReference type="ARBA" id="ARBA00010665"/>
    </source>
</evidence>
<organism evidence="17 18">
    <name type="scientific">Hipposideros armiger</name>
    <name type="common">Great Himalayan leaf-nosed bat</name>
    <dbReference type="NCBI Taxonomy" id="186990"/>
    <lineage>
        <taxon>Eukaryota</taxon>
        <taxon>Metazoa</taxon>
        <taxon>Chordata</taxon>
        <taxon>Craniata</taxon>
        <taxon>Vertebrata</taxon>
        <taxon>Euteleostomi</taxon>
        <taxon>Mammalia</taxon>
        <taxon>Eutheria</taxon>
        <taxon>Laurasiatheria</taxon>
        <taxon>Chiroptera</taxon>
        <taxon>Yinpterochiroptera</taxon>
        <taxon>Rhinolophoidea</taxon>
        <taxon>Hipposideridae</taxon>
        <taxon>Hipposideros</taxon>
    </lineage>
</organism>
<keyword evidence="11" id="KW-0325">Glycoprotein</keyword>
<evidence type="ECO:0000313" key="17">
    <source>
        <dbReference type="Proteomes" id="UP000694851"/>
    </source>
</evidence>
<dbReference type="GO" id="GO:0030335">
    <property type="term" value="P:positive regulation of cell migration"/>
    <property type="evidence" value="ECO:0007669"/>
    <property type="project" value="InterPro"/>
</dbReference>
<feature type="signal peptide" evidence="15">
    <location>
        <begin position="1"/>
        <end position="25"/>
    </location>
</feature>
<dbReference type="RefSeq" id="XP_019520551.1">
    <property type="nucleotide sequence ID" value="XM_019665006.1"/>
</dbReference>
<dbReference type="GO" id="GO:0016020">
    <property type="term" value="C:membrane"/>
    <property type="evidence" value="ECO:0007669"/>
    <property type="project" value="UniProtKB-SubCell"/>
</dbReference>
<dbReference type="RefSeq" id="XP_019520553.1">
    <property type="nucleotide sequence ID" value="XM_019665008.1"/>
</dbReference>
<dbReference type="Proteomes" id="UP000694851">
    <property type="component" value="Unplaced"/>
</dbReference>
<keyword evidence="7 15" id="KW-0732">Signal</keyword>
<evidence type="ECO:0000256" key="5">
    <source>
        <dbReference type="ARBA" id="ARBA00022514"/>
    </source>
</evidence>
<feature type="transmembrane region" description="Helical" evidence="14">
    <location>
        <begin position="202"/>
        <end position="225"/>
    </location>
</feature>
<evidence type="ECO:0000313" key="20">
    <source>
        <dbReference type="RefSeq" id="XP_019520553.1"/>
    </source>
</evidence>
<evidence type="ECO:0000256" key="4">
    <source>
        <dbReference type="ARBA" id="ARBA00022500"/>
    </source>
</evidence>
<dbReference type="GO" id="GO:0005044">
    <property type="term" value="F:scavenger receptor activity"/>
    <property type="evidence" value="ECO:0007669"/>
    <property type="project" value="InterPro"/>
</dbReference>
<dbReference type="GO" id="GO:0030307">
    <property type="term" value="P:positive regulation of cell growth"/>
    <property type="evidence" value="ECO:0007669"/>
    <property type="project" value="InterPro"/>
</dbReference>
<evidence type="ECO:0000313" key="18">
    <source>
        <dbReference type="RefSeq" id="XP_019520551.1"/>
    </source>
</evidence>
<evidence type="ECO:0000256" key="9">
    <source>
        <dbReference type="ARBA" id="ARBA00023136"/>
    </source>
</evidence>
<feature type="chain" id="PRO_5044664828" description="C-X-C motif chemokine 16" evidence="15">
    <location>
        <begin position="26"/>
        <end position="252"/>
    </location>
</feature>
<dbReference type="PANTHER" id="PTHR14385">
    <property type="entry name" value="CXC CHEMOKINE LIGAND"/>
    <property type="match status" value="1"/>
</dbReference>
<dbReference type="Pfam" id="PF20902">
    <property type="entry name" value="CXCL16"/>
    <property type="match status" value="1"/>
</dbReference>
<evidence type="ECO:0000259" key="16">
    <source>
        <dbReference type="Pfam" id="PF20902"/>
    </source>
</evidence>
<feature type="region of interest" description="Disordered" evidence="13">
    <location>
        <begin position="104"/>
        <end position="133"/>
    </location>
</feature>